<evidence type="ECO:0000313" key="2">
    <source>
        <dbReference type="Proteomes" id="UP000339690"/>
    </source>
</evidence>
<keyword evidence="2" id="KW-1185">Reference proteome</keyword>
<proteinExistence type="predicted"/>
<dbReference type="Proteomes" id="UP000339690">
    <property type="component" value="Chromosome"/>
</dbReference>
<dbReference type="RefSeq" id="WP_153792645.1">
    <property type="nucleotide sequence ID" value="NZ_CP045915.1"/>
</dbReference>
<gene>
    <name evidence="1" type="ORF">GI584_22120</name>
</gene>
<organism evidence="1 2">
    <name type="scientific">Gracilibacillus salitolerans</name>
    <dbReference type="NCBI Taxonomy" id="2663022"/>
    <lineage>
        <taxon>Bacteria</taxon>
        <taxon>Bacillati</taxon>
        <taxon>Bacillota</taxon>
        <taxon>Bacilli</taxon>
        <taxon>Bacillales</taxon>
        <taxon>Bacillaceae</taxon>
        <taxon>Gracilibacillus</taxon>
    </lineage>
</organism>
<protein>
    <submittedName>
        <fullName evidence="1">Uncharacterized protein</fullName>
    </submittedName>
</protein>
<dbReference type="KEGG" id="grc:GI584_22120"/>
<evidence type="ECO:0000313" key="1">
    <source>
        <dbReference type="EMBL" id="QGH36582.1"/>
    </source>
</evidence>
<sequence length="104" mass="12228">MQCLCYKSTSHLKVEADFGADPIWCHQCSYNLDISSIPLSNSLKQELNDWVLDFGKWYDWKHEQVIKSKSHWVDKHNQLGEILTEKVKQELSPSFTVTFVPYKH</sequence>
<dbReference type="EMBL" id="CP045915">
    <property type="protein sequence ID" value="QGH36582.1"/>
    <property type="molecule type" value="Genomic_DNA"/>
</dbReference>
<dbReference type="AlphaFoldDB" id="A0A5Q2TR71"/>
<name>A0A5Q2TR71_9BACI</name>
<accession>A0A5Q2TR71</accession>
<reference evidence="1 2" key="1">
    <citation type="submission" date="2019-11" db="EMBL/GenBank/DDBJ databases">
        <title>Gracilibacillus salitolerans sp. nov., a moderate halophile isolated from a saline soil in northwest China.</title>
        <authorList>
            <person name="Gan L."/>
        </authorList>
    </citation>
    <scope>NUCLEOTIDE SEQUENCE [LARGE SCALE GENOMIC DNA]</scope>
    <source>
        <strain evidence="1 2">SCU50</strain>
    </source>
</reference>